<proteinExistence type="inferred from homology"/>
<feature type="domain" description="DUF1731" evidence="3">
    <location>
        <begin position="250"/>
        <end position="296"/>
    </location>
</feature>
<dbReference type="RefSeq" id="WP_200272700.1">
    <property type="nucleotide sequence ID" value="NZ_JAENIJ010000031.1"/>
</dbReference>
<organism evidence="4 5">
    <name type="scientific">Luteolibacter pohnpeiensis</name>
    <dbReference type="NCBI Taxonomy" id="454153"/>
    <lineage>
        <taxon>Bacteria</taxon>
        <taxon>Pseudomonadati</taxon>
        <taxon>Verrucomicrobiota</taxon>
        <taxon>Verrucomicrobiia</taxon>
        <taxon>Verrucomicrobiales</taxon>
        <taxon>Verrucomicrobiaceae</taxon>
        <taxon>Luteolibacter</taxon>
    </lineage>
</organism>
<feature type="domain" description="NAD-dependent epimerase/dehydratase" evidence="2">
    <location>
        <begin position="8"/>
        <end position="215"/>
    </location>
</feature>
<dbReference type="SUPFAM" id="SSF51735">
    <property type="entry name" value="NAD(P)-binding Rossmann-fold domains"/>
    <property type="match status" value="1"/>
</dbReference>
<accession>A0A934SD71</accession>
<dbReference type="Pfam" id="PF01370">
    <property type="entry name" value="Epimerase"/>
    <property type="match status" value="1"/>
</dbReference>
<sequence length="298" mass="31934">MLGEKRAAIAGVTGFIGRGLPALLAQQQIRTTGISRAAKQPSPEIDRWQSYDSLDFAHHFAVINLAGAPVDKRWTRSYRQKIIDSRVGTTRQIVAAIARLPANQRPAVLINGSATGYYGNRADELLSESANCGDDFLANVCSEWEAAALEAETLGVRVVLLRIGVVLGKEGPAFKKLRLALGTGLGGRLGSGQQWVPWIHLDDLRRAIVYTVTEADISGPVNGTAPHPERNAEMTKKFANALHRPAIFPVPGFALQLALGGFASALLGSQKAVPSALIKAGFEFEFQDLESALSDLIG</sequence>
<dbReference type="PANTHER" id="PTHR11092">
    <property type="entry name" value="SUGAR NUCLEOTIDE EPIMERASE RELATED"/>
    <property type="match status" value="1"/>
</dbReference>
<dbReference type="Gene3D" id="3.40.50.720">
    <property type="entry name" value="NAD(P)-binding Rossmann-like Domain"/>
    <property type="match status" value="1"/>
</dbReference>
<dbReference type="AlphaFoldDB" id="A0A934SD71"/>
<dbReference type="EMBL" id="JAENIJ010000031">
    <property type="protein sequence ID" value="MBK1883977.1"/>
    <property type="molecule type" value="Genomic_DNA"/>
</dbReference>
<evidence type="ECO:0000313" key="5">
    <source>
        <dbReference type="Proteomes" id="UP000603141"/>
    </source>
</evidence>
<gene>
    <name evidence="4" type="ORF">JIN85_16275</name>
</gene>
<dbReference type="NCBIfam" id="TIGR01777">
    <property type="entry name" value="yfcH"/>
    <property type="match status" value="1"/>
</dbReference>
<dbReference type="InterPro" id="IPR001509">
    <property type="entry name" value="Epimerase_deHydtase"/>
</dbReference>
<protein>
    <submittedName>
        <fullName evidence="4">TIGR01777 family oxidoreductase</fullName>
    </submittedName>
</protein>
<reference evidence="4" key="1">
    <citation type="submission" date="2021-01" db="EMBL/GenBank/DDBJ databases">
        <title>Modified the classification status of verrucomicrobia.</title>
        <authorList>
            <person name="Feng X."/>
        </authorList>
    </citation>
    <scope>NUCLEOTIDE SEQUENCE</scope>
    <source>
        <strain evidence="4">KCTC 22041</strain>
    </source>
</reference>
<dbReference type="InterPro" id="IPR036291">
    <property type="entry name" value="NAD(P)-bd_dom_sf"/>
</dbReference>
<evidence type="ECO:0000313" key="4">
    <source>
        <dbReference type="EMBL" id="MBK1883977.1"/>
    </source>
</evidence>
<dbReference type="PANTHER" id="PTHR11092:SF0">
    <property type="entry name" value="EPIMERASE FAMILY PROTEIN SDR39U1"/>
    <property type="match status" value="1"/>
</dbReference>
<keyword evidence="5" id="KW-1185">Reference proteome</keyword>
<evidence type="ECO:0000256" key="1">
    <source>
        <dbReference type="ARBA" id="ARBA00009353"/>
    </source>
</evidence>
<dbReference type="Proteomes" id="UP000603141">
    <property type="component" value="Unassembled WGS sequence"/>
</dbReference>
<comment type="similarity">
    <text evidence="1">Belongs to the NAD(P)-dependent epimerase/dehydratase family. SDR39U1 subfamily.</text>
</comment>
<name>A0A934SD71_9BACT</name>
<dbReference type="InterPro" id="IPR010099">
    <property type="entry name" value="SDR39U1"/>
</dbReference>
<comment type="caution">
    <text evidence="4">The sequence shown here is derived from an EMBL/GenBank/DDBJ whole genome shotgun (WGS) entry which is preliminary data.</text>
</comment>
<evidence type="ECO:0000259" key="2">
    <source>
        <dbReference type="Pfam" id="PF01370"/>
    </source>
</evidence>
<dbReference type="Pfam" id="PF08338">
    <property type="entry name" value="DUF1731"/>
    <property type="match status" value="1"/>
</dbReference>
<evidence type="ECO:0000259" key="3">
    <source>
        <dbReference type="Pfam" id="PF08338"/>
    </source>
</evidence>
<dbReference type="InterPro" id="IPR013549">
    <property type="entry name" value="DUF1731"/>
</dbReference>